<name>A0ABM8IY05_9CREN</name>
<accession>A0ABM8IY05</accession>
<organism evidence="1 2">
    <name type="scientific">Pyrodictium abyssi</name>
    <dbReference type="NCBI Taxonomy" id="54256"/>
    <lineage>
        <taxon>Archaea</taxon>
        <taxon>Thermoproteota</taxon>
        <taxon>Thermoprotei</taxon>
        <taxon>Desulfurococcales</taxon>
        <taxon>Pyrodictiaceae</taxon>
        <taxon>Pyrodictium</taxon>
    </lineage>
</organism>
<gene>
    <name evidence="1" type="ORF">PABY_19840</name>
</gene>
<keyword evidence="2" id="KW-1185">Reference proteome</keyword>
<evidence type="ECO:0000313" key="2">
    <source>
        <dbReference type="Proteomes" id="UP001341135"/>
    </source>
</evidence>
<dbReference type="EMBL" id="AP028907">
    <property type="protein sequence ID" value="BES82417.1"/>
    <property type="molecule type" value="Genomic_DNA"/>
</dbReference>
<reference evidence="1 2" key="1">
    <citation type="submission" date="2023-09" db="EMBL/GenBank/DDBJ databases">
        <title>Pyrofollis japonicus gen. nov. sp. nov., a novel member of the family Pyrodictiaceae isolated from the Iheya North hydrothermal field.</title>
        <authorList>
            <person name="Miyazaki U."/>
            <person name="Sanari M."/>
            <person name="Tame A."/>
            <person name="Kitajima M."/>
            <person name="Okamoto A."/>
            <person name="Sawayama S."/>
            <person name="Miyazaki J."/>
            <person name="Takai K."/>
            <person name="Nakagawa S."/>
        </authorList>
    </citation>
    <scope>NUCLEOTIDE SEQUENCE [LARGE SCALE GENOMIC DNA]</scope>
    <source>
        <strain evidence="1 2">AV2</strain>
    </source>
</reference>
<dbReference type="Proteomes" id="UP001341135">
    <property type="component" value="Chromosome"/>
</dbReference>
<proteinExistence type="predicted"/>
<protein>
    <submittedName>
        <fullName evidence="1">Uncharacterized protein</fullName>
    </submittedName>
</protein>
<evidence type="ECO:0000313" key="1">
    <source>
        <dbReference type="EMBL" id="BES82417.1"/>
    </source>
</evidence>
<sequence>MPVTELRVQLLGSEKREDLYTARLSVEYAGHSYQLEVPRLVREPARLSFRLQGDYLLIELFDREDKPLATCCIHKGHLDKGCLDCPSLIPPPRGEAQACR</sequence>